<name>A0ABQ0YF66_9NOCA</name>
<sequence>MASDGIGSFSAPDASFTPTCSLMPRRVSVAAVTSFLTVRADGHVVWDGSG</sequence>
<dbReference type="EMBL" id="BLAH01000009">
    <property type="protein sequence ID" value="GES35166.1"/>
    <property type="molecule type" value="Genomic_DNA"/>
</dbReference>
<keyword evidence="2" id="KW-1185">Reference proteome</keyword>
<dbReference type="Proteomes" id="UP000325466">
    <property type="component" value="Unassembled WGS sequence"/>
</dbReference>
<gene>
    <name evidence="1" type="ORF">RAJCM14343_0413</name>
</gene>
<protein>
    <submittedName>
        <fullName evidence="1">Uncharacterized protein</fullName>
    </submittedName>
</protein>
<evidence type="ECO:0000313" key="2">
    <source>
        <dbReference type="Proteomes" id="UP000325466"/>
    </source>
</evidence>
<accession>A0ABQ0YF66</accession>
<reference evidence="1 2" key="1">
    <citation type="journal article" date="2018" name="Biodegradation">
        <title>1,4-Dioxane degradation characteristics of Rhodococcus aetherivorans JCM 14343.</title>
        <authorList>
            <person name="Inoue D."/>
            <person name="Tsunoda T."/>
            <person name="Yamamoto N."/>
            <person name="Ike M."/>
            <person name="Sei K."/>
        </authorList>
    </citation>
    <scope>NUCLEOTIDE SEQUENCE [LARGE SCALE GENOMIC DNA]</scope>
    <source>
        <strain evidence="1 2">JCM 14343</strain>
    </source>
</reference>
<organism evidence="1 2">
    <name type="scientific">Rhodococcus aetherivorans</name>
    <dbReference type="NCBI Taxonomy" id="191292"/>
    <lineage>
        <taxon>Bacteria</taxon>
        <taxon>Bacillati</taxon>
        <taxon>Actinomycetota</taxon>
        <taxon>Actinomycetes</taxon>
        <taxon>Mycobacteriales</taxon>
        <taxon>Nocardiaceae</taxon>
        <taxon>Rhodococcus</taxon>
    </lineage>
</organism>
<evidence type="ECO:0000313" key="1">
    <source>
        <dbReference type="EMBL" id="GES35166.1"/>
    </source>
</evidence>
<comment type="caution">
    <text evidence="1">The sequence shown here is derived from an EMBL/GenBank/DDBJ whole genome shotgun (WGS) entry which is preliminary data.</text>
</comment>
<proteinExistence type="predicted"/>